<evidence type="ECO:0000313" key="2">
    <source>
        <dbReference type="EnsemblPlants" id="MELO3C001609.2.1"/>
    </source>
</evidence>
<dbReference type="InterPro" id="IPR000246">
    <property type="entry name" value="Peptidase_T2"/>
</dbReference>
<reference evidence="2" key="1">
    <citation type="submission" date="2023-03" db="UniProtKB">
        <authorList>
            <consortium name="EnsemblPlants"/>
        </authorList>
    </citation>
    <scope>IDENTIFICATION</scope>
</reference>
<dbReference type="InterPro" id="IPR029055">
    <property type="entry name" value="Ntn_hydrolases_N"/>
</dbReference>
<name>A0A9I9CDA2_CUCME</name>
<evidence type="ECO:0000256" key="1">
    <source>
        <dbReference type="ARBA" id="ARBA00011601"/>
    </source>
</evidence>
<dbReference type="PANTHER" id="PTHR10188:SF13">
    <property type="entry name" value="ISOASPARTYL PEPTIDASE_L-ASPARAGINASE 2-RELATED"/>
    <property type="match status" value="1"/>
</dbReference>
<accession>A0A9I9CDA2</accession>
<dbReference type="EnsemblPlants" id="MELO3C001609.2.1">
    <property type="protein sequence ID" value="MELO3C001609.2.1"/>
    <property type="gene ID" value="MELO3C001609.2"/>
</dbReference>
<dbReference type="Gramene" id="MELO3C001609.2.1">
    <property type="protein sequence ID" value="MELO3C001609.2.1"/>
    <property type="gene ID" value="MELO3C001609.2"/>
</dbReference>
<comment type="subunit">
    <text evidence="1">Heterotetramer of two alpha and two beta chains arranged as a dimer of alpha/beta heterodimers.</text>
</comment>
<organism evidence="2">
    <name type="scientific">Cucumis melo</name>
    <name type="common">Muskmelon</name>
    <dbReference type="NCBI Taxonomy" id="3656"/>
    <lineage>
        <taxon>Eukaryota</taxon>
        <taxon>Viridiplantae</taxon>
        <taxon>Streptophyta</taxon>
        <taxon>Embryophyta</taxon>
        <taxon>Tracheophyta</taxon>
        <taxon>Spermatophyta</taxon>
        <taxon>Magnoliopsida</taxon>
        <taxon>eudicotyledons</taxon>
        <taxon>Gunneridae</taxon>
        <taxon>Pentapetalae</taxon>
        <taxon>rosids</taxon>
        <taxon>fabids</taxon>
        <taxon>Cucurbitales</taxon>
        <taxon>Cucurbitaceae</taxon>
        <taxon>Benincaseae</taxon>
        <taxon>Cucumis</taxon>
    </lineage>
</organism>
<dbReference type="Pfam" id="PF01112">
    <property type="entry name" value="Asparaginase_2"/>
    <property type="match status" value="1"/>
</dbReference>
<dbReference type="PANTHER" id="PTHR10188">
    <property type="entry name" value="L-ASPARAGINASE"/>
    <property type="match status" value="1"/>
</dbReference>
<dbReference type="SUPFAM" id="SSF56235">
    <property type="entry name" value="N-terminal nucleophile aminohydrolases (Ntn hydrolases)"/>
    <property type="match status" value="1"/>
</dbReference>
<sequence length="53" mass="5765">MEASIMDGPKRRCGAVSGLVTIKNPISLARLVMDKSPHSYLAFSGAEKFARQQ</sequence>
<dbReference type="GO" id="GO:0016787">
    <property type="term" value="F:hydrolase activity"/>
    <property type="evidence" value="ECO:0007669"/>
    <property type="project" value="InterPro"/>
</dbReference>
<proteinExistence type="predicted"/>
<dbReference type="AlphaFoldDB" id="A0A9I9CDA2"/>
<protein>
    <submittedName>
        <fullName evidence="2">Uncharacterized protein</fullName>
    </submittedName>
</protein>